<evidence type="ECO:0000256" key="1">
    <source>
        <dbReference type="SAM" id="MobiDB-lite"/>
    </source>
</evidence>
<evidence type="ECO:0000313" key="3">
    <source>
        <dbReference type="Proteomes" id="UP000275846"/>
    </source>
</evidence>
<gene>
    <name evidence="2" type="ORF">SSLN_LOCUS6429</name>
</gene>
<protein>
    <submittedName>
        <fullName evidence="4">Rab-GAP TBC domain-containing protein</fullName>
    </submittedName>
</protein>
<feature type="region of interest" description="Disordered" evidence="1">
    <location>
        <begin position="378"/>
        <end position="398"/>
    </location>
</feature>
<dbReference type="AlphaFoldDB" id="A0A183SQD1"/>
<evidence type="ECO:0000313" key="4">
    <source>
        <dbReference type="WBParaSite" id="SSLN_0000663101-mRNA-1"/>
    </source>
</evidence>
<reference evidence="4" key="1">
    <citation type="submission" date="2016-06" db="UniProtKB">
        <authorList>
            <consortium name="WormBaseParasite"/>
        </authorList>
    </citation>
    <scope>IDENTIFICATION</scope>
</reference>
<feature type="compositionally biased region" description="Basic and acidic residues" evidence="1">
    <location>
        <begin position="267"/>
        <end position="277"/>
    </location>
</feature>
<dbReference type="OrthoDB" id="10611816at2759"/>
<organism evidence="4">
    <name type="scientific">Schistocephalus solidus</name>
    <name type="common">Tapeworm</name>
    <dbReference type="NCBI Taxonomy" id="70667"/>
    <lineage>
        <taxon>Eukaryota</taxon>
        <taxon>Metazoa</taxon>
        <taxon>Spiralia</taxon>
        <taxon>Lophotrochozoa</taxon>
        <taxon>Platyhelminthes</taxon>
        <taxon>Cestoda</taxon>
        <taxon>Eucestoda</taxon>
        <taxon>Diphyllobothriidea</taxon>
        <taxon>Diphyllobothriidae</taxon>
        <taxon>Schistocephalus</taxon>
    </lineage>
</organism>
<dbReference type="WBParaSite" id="SSLN_0000663101-mRNA-1">
    <property type="protein sequence ID" value="SSLN_0000663101-mRNA-1"/>
    <property type="gene ID" value="SSLN_0000663101"/>
</dbReference>
<dbReference type="Proteomes" id="UP000275846">
    <property type="component" value="Unassembled WGS sequence"/>
</dbReference>
<keyword evidence="3" id="KW-1185">Reference proteome</keyword>
<evidence type="ECO:0000313" key="2">
    <source>
        <dbReference type="EMBL" id="VDL92814.1"/>
    </source>
</evidence>
<feature type="region of interest" description="Disordered" evidence="1">
    <location>
        <begin position="581"/>
        <end position="602"/>
    </location>
</feature>
<sequence>MDRVAGGKLLAPFYCCFFVPTSGLHTAGRCTASNRQQNAEVPCPPSEPLITCQAVPECFATATVANNSNHCSYNENRTSTDYEDALDVFTTSFKDSLDLLDGEKPKRAPFDVTATVSVNNKAAVKPTESLPVWADRLGAVTVVTPVSICLVSEALVHMVVRLAVATLASFQVYISRLSRAYPSGGYTVWAGKAVVTGLECCRLGRKLPVLNPSRSQCSNCRIISLAITVLPGLDGCNFVVGFGGCTQTAQTAHLVNQCGEVTGPETDRALDRLKSPPEPELSSCRSSCQTTDTSSCSGQSGTDPGVNAGGDLAATTATAAAAAAAAANGIREFVKPVSPAPVAASLSRFSNSNTATSPSAVGPPSRPHGILGRLRFFSQSQDRPRRHSEESATGFPFGTSISPEEIPSWCPDVVNPLSLPKAKKLLSTRLAFAEKSILRKTSHLHETTREGSQKSRSRWLSGLYHSGEFNPFGSVTSSDFVPDLARSAPDQELMTACDADVMDELLGAVNIVVARQNQWCPASERSTLQVTKAAQSSTHLFICKSVDESILKKRFFPFDLRESLNPPLVIGKLTELGSRSRQLCPDASPEARKSSGQGTIPASCQPGIQNQPYCERQII</sequence>
<proteinExistence type="predicted"/>
<dbReference type="STRING" id="70667.A0A183SQD1"/>
<name>A0A183SQD1_SCHSO</name>
<feature type="region of interest" description="Disordered" evidence="1">
    <location>
        <begin position="267"/>
        <end position="304"/>
    </location>
</feature>
<accession>A0A183SQD1</accession>
<feature type="compositionally biased region" description="Low complexity" evidence="1">
    <location>
        <begin position="282"/>
        <end position="303"/>
    </location>
</feature>
<dbReference type="EMBL" id="UYSU01033686">
    <property type="protein sequence ID" value="VDL92814.1"/>
    <property type="molecule type" value="Genomic_DNA"/>
</dbReference>
<reference evidence="2 3" key="2">
    <citation type="submission" date="2018-11" db="EMBL/GenBank/DDBJ databases">
        <authorList>
            <consortium name="Pathogen Informatics"/>
        </authorList>
    </citation>
    <scope>NUCLEOTIDE SEQUENCE [LARGE SCALE GENOMIC DNA]</scope>
    <source>
        <strain evidence="2 3">NST_G2</strain>
    </source>
</reference>